<sequence length="131" mass="14653">MDATLVLPCKSLFRPPQINRRVTMLNPRRRSPFILSVLADNNLTEASPSHESKTVYKDGWFATIALNHVSKALQTATGVTSNKSGFDGLIDTTTMVYSQFTPIQQRQLLLETLEKAFPKRIRDVASFSLPS</sequence>
<keyword evidence="2" id="KW-1185">Reference proteome</keyword>
<dbReference type="PANTHER" id="PTHR33591">
    <property type="entry name" value="BETA-CAROTENE ISOMERASE D27"/>
    <property type="match status" value="1"/>
</dbReference>
<dbReference type="EMBL" id="JABTTQ020000001">
    <property type="protein sequence ID" value="KAK6164612.1"/>
    <property type="molecule type" value="Genomic_DNA"/>
</dbReference>
<protein>
    <submittedName>
        <fullName evidence="1">Uncharacterized protein</fullName>
    </submittedName>
</protein>
<dbReference type="PANTHER" id="PTHR33591:SF1">
    <property type="entry name" value="BETA-CAROTENE ISOMERASE D27, CHLOROPLASTIC"/>
    <property type="match status" value="1"/>
</dbReference>
<organism evidence="1 2">
    <name type="scientific">Rehmannia glutinosa</name>
    <name type="common">Chinese foxglove</name>
    <dbReference type="NCBI Taxonomy" id="99300"/>
    <lineage>
        <taxon>Eukaryota</taxon>
        <taxon>Viridiplantae</taxon>
        <taxon>Streptophyta</taxon>
        <taxon>Embryophyta</taxon>
        <taxon>Tracheophyta</taxon>
        <taxon>Spermatophyta</taxon>
        <taxon>Magnoliopsida</taxon>
        <taxon>eudicotyledons</taxon>
        <taxon>Gunneridae</taxon>
        <taxon>Pentapetalae</taxon>
        <taxon>asterids</taxon>
        <taxon>lamiids</taxon>
        <taxon>Lamiales</taxon>
        <taxon>Orobanchaceae</taxon>
        <taxon>Rehmannieae</taxon>
        <taxon>Rehmannia</taxon>
    </lineage>
</organism>
<reference evidence="1 2" key="1">
    <citation type="journal article" date="2021" name="Comput. Struct. Biotechnol. J.">
        <title>De novo genome assembly of the potent medicinal plant Rehmannia glutinosa using nanopore technology.</title>
        <authorList>
            <person name="Ma L."/>
            <person name="Dong C."/>
            <person name="Song C."/>
            <person name="Wang X."/>
            <person name="Zheng X."/>
            <person name="Niu Y."/>
            <person name="Chen S."/>
            <person name="Feng W."/>
        </authorList>
    </citation>
    <scope>NUCLEOTIDE SEQUENCE [LARGE SCALE GENOMIC DNA]</scope>
    <source>
        <strain evidence="1">DH-2019</strain>
    </source>
</reference>
<accession>A0ABR0XZH7</accession>
<proteinExistence type="predicted"/>
<dbReference type="Proteomes" id="UP001318860">
    <property type="component" value="Unassembled WGS sequence"/>
</dbReference>
<evidence type="ECO:0000313" key="2">
    <source>
        <dbReference type="Proteomes" id="UP001318860"/>
    </source>
</evidence>
<name>A0ABR0XZH7_REHGL</name>
<gene>
    <name evidence="1" type="ORF">DH2020_001476</name>
</gene>
<dbReference type="InterPro" id="IPR038938">
    <property type="entry name" value="D27-like"/>
</dbReference>
<comment type="caution">
    <text evidence="1">The sequence shown here is derived from an EMBL/GenBank/DDBJ whole genome shotgun (WGS) entry which is preliminary data.</text>
</comment>
<evidence type="ECO:0000313" key="1">
    <source>
        <dbReference type="EMBL" id="KAK6164612.1"/>
    </source>
</evidence>